<dbReference type="Gene3D" id="3.40.50.12780">
    <property type="entry name" value="N-terminal domain of ligase-like"/>
    <property type="match status" value="1"/>
</dbReference>
<feature type="domain" description="AMP-binding enzyme C-terminal" evidence="2">
    <location>
        <begin position="441"/>
        <end position="516"/>
    </location>
</feature>
<dbReference type="RefSeq" id="WP_252437296.1">
    <property type="nucleotide sequence ID" value="NZ_JAGSOV010000022.1"/>
</dbReference>
<reference evidence="3" key="1">
    <citation type="submission" date="2021-04" db="EMBL/GenBank/DDBJ databases">
        <title>Pseudonocardia sp. nov., isolated from sandy soil of mangrove forest.</title>
        <authorList>
            <person name="Zan Z."/>
            <person name="Huang R."/>
            <person name="Liu W."/>
        </authorList>
    </citation>
    <scope>NUCLEOTIDE SEQUENCE</scope>
    <source>
        <strain evidence="3">S2-4</strain>
    </source>
</reference>
<dbReference type="InterPro" id="IPR025110">
    <property type="entry name" value="AMP-bd_C"/>
</dbReference>
<dbReference type="Pfam" id="PF13193">
    <property type="entry name" value="AMP-binding_C"/>
    <property type="match status" value="1"/>
</dbReference>
<feature type="domain" description="AMP-dependent synthetase/ligase" evidence="1">
    <location>
        <begin position="10"/>
        <end position="385"/>
    </location>
</feature>
<evidence type="ECO:0000259" key="1">
    <source>
        <dbReference type="Pfam" id="PF00501"/>
    </source>
</evidence>
<dbReference type="Pfam" id="PF00501">
    <property type="entry name" value="AMP-binding"/>
    <property type="match status" value="1"/>
</dbReference>
<accession>A0ABT0ZXX2</accession>
<dbReference type="InterPro" id="IPR042099">
    <property type="entry name" value="ANL_N_sf"/>
</dbReference>
<sequence>MAANIADLVEHAVDLVPERVAIICGDRRVTYAELEQRANRLAHHLAEQGVGPGAHVGFQCRNSIEALETIIAAYKLRSVPVNINYRWLENELHYLYDNADLVALVHDSSFTERVRAVLPSVPALRHVIVLDDGEGPPVDGHGVDYEQALAASRPDRDFDERSDDDVYILYTGGTTGHPKGVMYRHRDVWCALGGGIDFFTGEPLADEWVQSRTGKDAALVRMSLAPLIHGAAQWAALQALFTCATFVLTPRFDPHAVWRAVDEHKVNMLTLVGDAMARPLIEAYHEGSYDGSSLFSISSQAALFSPSVQRQFLEAFPNAVLTDAIGSSEGGFNGIQMITKDGVYTGGPRVTAGPDVLVIDDDGRPVEAGSGVIGKIGRAGPIPMGYYKDPEKTAALFVEVDGTRYVVPGDFARVEEDGTVTMLGRANTSINTGGEKVFPEEVEGALKSHPDVFDALVIGVPDERFGHRVAAVIAPRPGADLDPAALDAHVRALIAGYKVPRTLWLVDEIGRLPSGKPDYRWAQRHAAEHEPVPEAGGAAVGT</sequence>
<dbReference type="InterPro" id="IPR000873">
    <property type="entry name" value="AMP-dep_synth/lig_dom"/>
</dbReference>
<dbReference type="InterPro" id="IPR050237">
    <property type="entry name" value="ATP-dep_AMP-bd_enzyme"/>
</dbReference>
<dbReference type="PANTHER" id="PTHR43767">
    <property type="entry name" value="LONG-CHAIN-FATTY-ACID--COA LIGASE"/>
    <property type="match status" value="1"/>
</dbReference>
<evidence type="ECO:0000259" key="2">
    <source>
        <dbReference type="Pfam" id="PF13193"/>
    </source>
</evidence>
<dbReference type="PROSITE" id="PS00455">
    <property type="entry name" value="AMP_BINDING"/>
    <property type="match status" value="1"/>
</dbReference>
<protein>
    <submittedName>
        <fullName evidence="3">Acyl-CoA synthetase</fullName>
    </submittedName>
</protein>
<dbReference type="Proteomes" id="UP001165283">
    <property type="component" value="Unassembled WGS sequence"/>
</dbReference>
<evidence type="ECO:0000313" key="3">
    <source>
        <dbReference type="EMBL" id="MCO1655474.1"/>
    </source>
</evidence>
<dbReference type="InterPro" id="IPR020845">
    <property type="entry name" value="AMP-binding_CS"/>
</dbReference>
<name>A0ABT0ZXX2_9PSEU</name>
<organism evidence="3 4">
    <name type="scientific">Pseudonocardia humida</name>
    <dbReference type="NCBI Taxonomy" id="2800819"/>
    <lineage>
        <taxon>Bacteria</taxon>
        <taxon>Bacillati</taxon>
        <taxon>Actinomycetota</taxon>
        <taxon>Actinomycetes</taxon>
        <taxon>Pseudonocardiales</taxon>
        <taxon>Pseudonocardiaceae</taxon>
        <taxon>Pseudonocardia</taxon>
    </lineage>
</organism>
<dbReference type="PANTHER" id="PTHR43767:SF1">
    <property type="entry name" value="NONRIBOSOMAL PEPTIDE SYNTHASE PES1 (EUROFUNG)-RELATED"/>
    <property type="match status" value="1"/>
</dbReference>
<comment type="caution">
    <text evidence="3">The sequence shown here is derived from an EMBL/GenBank/DDBJ whole genome shotgun (WGS) entry which is preliminary data.</text>
</comment>
<gene>
    <name evidence="3" type="ORF">KDL28_10455</name>
</gene>
<keyword evidence="4" id="KW-1185">Reference proteome</keyword>
<dbReference type="SUPFAM" id="SSF56801">
    <property type="entry name" value="Acetyl-CoA synthetase-like"/>
    <property type="match status" value="1"/>
</dbReference>
<dbReference type="Gene3D" id="3.30.300.30">
    <property type="match status" value="1"/>
</dbReference>
<dbReference type="InterPro" id="IPR045851">
    <property type="entry name" value="AMP-bd_C_sf"/>
</dbReference>
<evidence type="ECO:0000313" key="4">
    <source>
        <dbReference type="Proteomes" id="UP001165283"/>
    </source>
</evidence>
<proteinExistence type="predicted"/>
<dbReference type="NCBIfam" id="NF005863">
    <property type="entry name" value="PRK07798.1"/>
    <property type="match status" value="1"/>
</dbReference>
<dbReference type="EMBL" id="JAGSOV010000022">
    <property type="protein sequence ID" value="MCO1655474.1"/>
    <property type="molecule type" value="Genomic_DNA"/>
</dbReference>